<evidence type="ECO:0000256" key="8">
    <source>
        <dbReference type="SAM" id="SignalP"/>
    </source>
</evidence>
<feature type="domain" description="CMP/dCMP-type deaminase" evidence="9">
    <location>
        <begin position="55"/>
        <end position="169"/>
    </location>
</feature>
<feature type="chain" id="PRO_5035278953" description="tRNA(adenine(34)) deaminase" evidence="8">
    <location>
        <begin position="23"/>
        <end position="217"/>
    </location>
</feature>
<comment type="catalytic activity">
    <reaction evidence="7">
        <text>adenosine(34) in tRNA + H2O + H(+) = inosine(34) in tRNA + NH4(+)</text>
        <dbReference type="Rhea" id="RHEA:43168"/>
        <dbReference type="Rhea" id="RHEA-COMP:10373"/>
        <dbReference type="Rhea" id="RHEA-COMP:10374"/>
        <dbReference type="ChEBI" id="CHEBI:15377"/>
        <dbReference type="ChEBI" id="CHEBI:15378"/>
        <dbReference type="ChEBI" id="CHEBI:28938"/>
        <dbReference type="ChEBI" id="CHEBI:74411"/>
        <dbReference type="ChEBI" id="CHEBI:82852"/>
        <dbReference type="EC" id="3.5.4.33"/>
    </reaction>
</comment>
<dbReference type="OrthoDB" id="408702at2759"/>
<dbReference type="EMBL" id="JAGTXO010000004">
    <property type="protein sequence ID" value="KAG8468303.1"/>
    <property type="molecule type" value="Genomic_DNA"/>
</dbReference>
<accession>A0A8J5XIP3</accession>
<keyword evidence="11" id="KW-1185">Reference proteome</keyword>
<evidence type="ECO:0000256" key="4">
    <source>
        <dbReference type="ARBA" id="ARBA00022723"/>
    </source>
</evidence>
<dbReference type="HAMAP" id="MF_00972">
    <property type="entry name" value="tRNA_aden_deaminase"/>
    <property type="match status" value="1"/>
</dbReference>
<evidence type="ECO:0000313" key="11">
    <source>
        <dbReference type="Proteomes" id="UP000751190"/>
    </source>
</evidence>
<comment type="cofactor">
    <cofactor evidence="1">
        <name>Zn(2+)</name>
        <dbReference type="ChEBI" id="CHEBI:29105"/>
    </cofactor>
</comment>
<dbReference type="InterPro" id="IPR002125">
    <property type="entry name" value="CMP_dCMP_dom"/>
</dbReference>
<dbReference type="GO" id="GO:0002100">
    <property type="term" value="P:tRNA wobble adenosine to inosine editing"/>
    <property type="evidence" value="ECO:0007669"/>
    <property type="project" value="InterPro"/>
</dbReference>
<dbReference type="Proteomes" id="UP000751190">
    <property type="component" value="Unassembled WGS sequence"/>
</dbReference>
<gene>
    <name evidence="10" type="ORF">KFE25_013386</name>
</gene>
<dbReference type="PANTHER" id="PTHR11079:SF179">
    <property type="entry name" value="TRNA(ADENINE(34)) DEAMINASE, CHLOROPLASTIC"/>
    <property type="match status" value="1"/>
</dbReference>
<keyword evidence="3" id="KW-0819">tRNA processing</keyword>
<dbReference type="SUPFAM" id="SSF53927">
    <property type="entry name" value="Cytidine deaminase-like"/>
    <property type="match status" value="1"/>
</dbReference>
<evidence type="ECO:0000256" key="3">
    <source>
        <dbReference type="ARBA" id="ARBA00022694"/>
    </source>
</evidence>
<dbReference type="EC" id="3.5.4.33" evidence="2"/>
<comment type="caution">
    <text evidence="10">The sequence shown here is derived from an EMBL/GenBank/DDBJ whole genome shotgun (WGS) entry which is preliminary data.</text>
</comment>
<evidence type="ECO:0000313" key="10">
    <source>
        <dbReference type="EMBL" id="KAG8468303.1"/>
    </source>
</evidence>
<dbReference type="PANTHER" id="PTHR11079">
    <property type="entry name" value="CYTOSINE DEAMINASE FAMILY MEMBER"/>
    <property type="match status" value="1"/>
</dbReference>
<dbReference type="Pfam" id="PF00383">
    <property type="entry name" value="dCMP_cyt_deam_1"/>
    <property type="match status" value="1"/>
</dbReference>
<feature type="signal peptide" evidence="8">
    <location>
        <begin position="1"/>
        <end position="22"/>
    </location>
</feature>
<dbReference type="AlphaFoldDB" id="A0A8J5XIP3"/>
<sequence length="217" mass="23402">MRQRAAARLGRYLLATTMLARAAPSARLSRVAWSPRLFAPRALASGADAAGVGAVTDEDFMRTALAHARFAYDADEVPVGAVLVDMATSTVLAAAGNCVEASHDATAHAEILCMRRAAAARQSWRLMDCTLYCTLEPCPMCTAALRAFRIGRLVYGAPSERLGAISGSMRSDSRHPYHAVMSVRGGVLADECAAMLQGFFQRRRQEPAGERMERQPT</sequence>
<dbReference type="OMA" id="VCENECK"/>
<organism evidence="10 11">
    <name type="scientific">Diacronema lutheri</name>
    <name type="common">Unicellular marine alga</name>
    <name type="synonym">Monochrysis lutheri</name>
    <dbReference type="NCBI Taxonomy" id="2081491"/>
    <lineage>
        <taxon>Eukaryota</taxon>
        <taxon>Haptista</taxon>
        <taxon>Haptophyta</taxon>
        <taxon>Pavlovophyceae</taxon>
        <taxon>Pavlovales</taxon>
        <taxon>Pavlovaceae</taxon>
        <taxon>Diacronema</taxon>
    </lineage>
</organism>
<evidence type="ECO:0000256" key="2">
    <source>
        <dbReference type="ARBA" id="ARBA00012740"/>
    </source>
</evidence>
<dbReference type="PROSITE" id="PS51747">
    <property type="entry name" value="CYT_DCMP_DEAMINASES_2"/>
    <property type="match status" value="1"/>
</dbReference>
<reference evidence="10" key="1">
    <citation type="submission" date="2021-05" db="EMBL/GenBank/DDBJ databases">
        <title>The genome of the haptophyte Pavlova lutheri (Diacronema luteri, Pavlovales) - a model for lipid biosynthesis in eukaryotic algae.</title>
        <authorList>
            <person name="Hulatt C.J."/>
            <person name="Posewitz M.C."/>
        </authorList>
    </citation>
    <scope>NUCLEOTIDE SEQUENCE</scope>
    <source>
        <strain evidence="10">NIVA-4/92</strain>
    </source>
</reference>
<dbReference type="GO" id="GO:0046872">
    <property type="term" value="F:metal ion binding"/>
    <property type="evidence" value="ECO:0007669"/>
    <property type="project" value="UniProtKB-KW"/>
</dbReference>
<dbReference type="Gene3D" id="3.40.140.10">
    <property type="entry name" value="Cytidine Deaminase, domain 2"/>
    <property type="match status" value="1"/>
</dbReference>
<dbReference type="GO" id="GO:0052717">
    <property type="term" value="F:tRNA-specific adenosine-34 deaminase activity"/>
    <property type="evidence" value="ECO:0007669"/>
    <property type="project" value="UniProtKB-EC"/>
</dbReference>
<evidence type="ECO:0000259" key="9">
    <source>
        <dbReference type="PROSITE" id="PS51747"/>
    </source>
</evidence>
<name>A0A8J5XIP3_DIALT</name>
<keyword evidence="6" id="KW-0862">Zinc</keyword>
<dbReference type="InterPro" id="IPR028883">
    <property type="entry name" value="tRNA_aden_deaminase"/>
</dbReference>
<keyword evidence="5" id="KW-0378">Hydrolase</keyword>
<protein>
    <recommendedName>
        <fullName evidence="2">tRNA(adenine(34)) deaminase</fullName>
        <ecNumber evidence="2">3.5.4.33</ecNumber>
    </recommendedName>
</protein>
<keyword evidence="8" id="KW-0732">Signal</keyword>
<proteinExistence type="inferred from homology"/>
<evidence type="ECO:0000256" key="6">
    <source>
        <dbReference type="ARBA" id="ARBA00022833"/>
    </source>
</evidence>
<evidence type="ECO:0000256" key="1">
    <source>
        <dbReference type="ARBA" id="ARBA00001947"/>
    </source>
</evidence>
<dbReference type="CDD" id="cd01285">
    <property type="entry name" value="nucleoside_deaminase"/>
    <property type="match status" value="1"/>
</dbReference>
<dbReference type="InterPro" id="IPR016193">
    <property type="entry name" value="Cytidine_deaminase-like"/>
</dbReference>
<evidence type="ECO:0000256" key="7">
    <source>
        <dbReference type="ARBA" id="ARBA00048045"/>
    </source>
</evidence>
<evidence type="ECO:0000256" key="5">
    <source>
        <dbReference type="ARBA" id="ARBA00022801"/>
    </source>
</evidence>
<keyword evidence="4" id="KW-0479">Metal-binding</keyword>